<evidence type="ECO:0000313" key="3">
    <source>
        <dbReference type="Proteomes" id="UP000708208"/>
    </source>
</evidence>
<accession>A0A8J2PVC4</accession>
<feature type="region of interest" description="Disordered" evidence="1">
    <location>
        <begin position="215"/>
        <end position="288"/>
    </location>
</feature>
<dbReference type="AlphaFoldDB" id="A0A8J2PVC4"/>
<gene>
    <name evidence="2" type="ORF">AFUS01_LOCUS39401</name>
</gene>
<organism evidence="2 3">
    <name type="scientific">Allacma fusca</name>
    <dbReference type="NCBI Taxonomy" id="39272"/>
    <lineage>
        <taxon>Eukaryota</taxon>
        <taxon>Metazoa</taxon>
        <taxon>Ecdysozoa</taxon>
        <taxon>Arthropoda</taxon>
        <taxon>Hexapoda</taxon>
        <taxon>Collembola</taxon>
        <taxon>Symphypleona</taxon>
        <taxon>Sminthuridae</taxon>
        <taxon>Allacma</taxon>
    </lineage>
</organism>
<dbReference type="Proteomes" id="UP000708208">
    <property type="component" value="Unassembled WGS sequence"/>
</dbReference>
<reference evidence="2" key="1">
    <citation type="submission" date="2021-06" db="EMBL/GenBank/DDBJ databases">
        <authorList>
            <person name="Hodson N. C."/>
            <person name="Mongue J. A."/>
            <person name="Jaron S. K."/>
        </authorList>
    </citation>
    <scope>NUCLEOTIDE SEQUENCE</scope>
</reference>
<sequence>SRRKSRLQLLYRRKICRFFWTLAYKPGNRISERMGGRKSKLKSKSSPDSNSADNNETAKKAPQEDNAAGDSKVEASGLRDSNIPVQPRPGEDEKEEIDKQISKVDYIKSNLPEKTNVRDINTKVEIKGSQVGVVQPPDSPDALNIHDVTDEKVLQTGAIQRGFVLTDGNSKAQGNAVYSIVDTLIIEAGATDVGAVGSQKAVDLALAIADKYANTSGGPQKSEAQPNKPPATASDSSNPGSGSAPVKKHPDNVWTLKDYEDTTDGGTLGGNTDAAGSPTQDIRDEEHPQKKYLKVDLYQEEAILVFFHHERINLEVKNNNRRINTNTPTLHHIQIPMVILSQAVCLNCL</sequence>
<proteinExistence type="predicted"/>
<evidence type="ECO:0000313" key="2">
    <source>
        <dbReference type="EMBL" id="CAG7829542.1"/>
    </source>
</evidence>
<feature type="compositionally biased region" description="Polar residues" evidence="1">
    <location>
        <begin position="215"/>
        <end position="225"/>
    </location>
</feature>
<comment type="caution">
    <text evidence="2">The sequence shown here is derived from an EMBL/GenBank/DDBJ whole genome shotgun (WGS) entry which is preliminary data.</text>
</comment>
<dbReference type="EMBL" id="CAJVCH010551914">
    <property type="protein sequence ID" value="CAG7829542.1"/>
    <property type="molecule type" value="Genomic_DNA"/>
</dbReference>
<name>A0A8J2PVC4_9HEXA</name>
<feature type="region of interest" description="Disordered" evidence="1">
    <location>
        <begin position="29"/>
        <end position="97"/>
    </location>
</feature>
<feature type="non-terminal residue" evidence="2">
    <location>
        <position position="1"/>
    </location>
</feature>
<evidence type="ECO:0000256" key="1">
    <source>
        <dbReference type="SAM" id="MobiDB-lite"/>
    </source>
</evidence>
<keyword evidence="3" id="KW-1185">Reference proteome</keyword>
<protein>
    <submittedName>
        <fullName evidence="2">Uncharacterized protein</fullName>
    </submittedName>
</protein>